<reference evidence="3" key="1">
    <citation type="submission" date="2023-02" db="EMBL/GenBank/DDBJ databases">
        <authorList>
            <person name="Palmer J.M."/>
        </authorList>
    </citation>
    <scope>NUCLEOTIDE SEQUENCE</scope>
    <source>
        <strain evidence="3">FW57</strain>
    </source>
</reference>
<dbReference type="AlphaFoldDB" id="A0AAD4I1Q8"/>
<gene>
    <name evidence="3" type="ORF">NEMBOFW57_002402</name>
</gene>
<organism evidence="3 4">
    <name type="scientific">Staphylotrichum longicolle</name>
    <dbReference type="NCBI Taxonomy" id="669026"/>
    <lineage>
        <taxon>Eukaryota</taxon>
        <taxon>Fungi</taxon>
        <taxon>Dikarya</taxon>
        <taxon>Ascomycota</taxon>
        <taxon>Pezizomycotina</taxon>
        <taxon>Sordariomycetes</taxon>
        <taxon>Sordariomycetidae</taxon>
        <taxon>Sordariales</taxon>
        <taxon>Chaetomiaceae</taxon>
        <taxon>Staphylotrichum</taxon>
    </lineage>
</organism>
<evidence type="ECO:0000256" key="2">
    <source>
        <dbReference type="SAM" id="Phobius"/>
    </source>
</evidence>
<feature type="region of interest" description="Disordered" evidence="1">
    <location>
        <begin position="584"/>
        <end position="626"/>
    </location>
</feature>
<proteinExistence type="predicted"/>
<sequence length="626" mass="65633">MPLPQPKTALNNACSVIFNNTLYTYSADAFQSLRLESGAEWEELAPGEKVTGGVCVGSTTGTPATSAFFVVGGVSGTEGYHGLQKYTYSTGVWESIKLESKVTHQRLGHGAVYINSTDSILVYGGRQGGSAAPSSETFVIGASAPHAVVAGDSIAPASLNPILLPWSAGEAVMVGGSTWNTQVMLFNAAERRWIDSGASLAAPLPKDTTAMQAILMTATSAAATETPTTTPAAAVSGSSGPPLNTILGAALGGFFGLAILLGLIYFCIKRRQRRQAHMEAGHVRRASGASSSEKDGIGYAKDTLMFGQGPPGVFRGHQPQGSQSSFSSMAILMGRTNQSKSAPSGLSRKGSNDSRRDSSDSTFRAFKSTISKPMPQTTLTPAAPRPPPSQPLSRDEKGLEFAANTAAPKSAATPKPRNLTTKADKEGEIRRSSGWNRYWSGGSALNLLGFGSGNNNNSSNNNNAAANNTSQRITLVTDRSSDYSDRNRMTQDSATVPPLFPGSSEPRMSFSRVTAHSPTIAVYNDALKEGLSGRIETQRPISAVSDMSASAYSSGIPESVHEAWDPTAANRPWGADRSLNDSFTGVYSTPLAPASQGLKPLSGQVPPSQNKGPVRDDMSWLNLGGS</sequence>
<feature type="transmembrane region" description="Helical" evidence="2">
    <location>
        <begin position="246"/>
        <end position="268"/>
    </location>
</feature>
<dbReference type="Gene3D" id="2.120.10.80">
    <property type="entry name" value="Kelch-type beta propeller"/>
    <property type="match status" value="1"/>
</dbReference>
<feature type="region of interest" description="Disordered" evidence="1">
    <location>
        <begin position="481"/>
        <end position="503"/>
    </location>
</feature>
<dbReference type="Proteomes" id="UP001197093">
    <property type="component" value="Unassembled WGS sequence"/>
</dbReference>
<feature type="compositionally biased region" description="Low complexity" evidence="1">
    <location>
        <begin position="402"/>
        <end position="416"/>
    </location>
</feature>
<keyword evidence="2" id="KW-0812">Transmembrane</keyword>
<evidence type="ECO:0000313" key="4">
    <source>
        <dbReference type="Proteomes" id="UP001197093"/>
    </source>
</evidence>
<evidence type="ECO:0000256" key="1">
    <source>
        <dbReference type="SAM" id="MobiDB-lite"/>
    </source>
</evidence>
<dbReference type="SUPFAM" id="SSF117281">
    <property type="entry name" value="Kelch motif"/>
    <property type="match status" value="1"/>
</dbReference>
<dbReference type="InterPro" id="IPR015915">
    <property type="entry name" value="Kelch-typ_b-propeller"/>
</dbReference>
<accession>A0AAD4I1Q8</accession>
<dbReference type="CDD" id="cd12087">
    <property type="entry name" value="TM_EGFR-like"/>
    <property type="match status" value="1"/>
</dbReference>
<keyword evidence="2" id="KW-0472">Membrane</keyword>
<keyword evidence="2" id="KW-1133">Transmembrane helix</keyword>
<comment type="caution">
    <text evidence="3">The sequence shown here is derived from an EMBL/GenBank/DDBJ whole genome shotgun (WGS) entry which is preliminary data.</text>
</comment>
<keyword evidence="4" id="KW-1185">Reference proteome</keyword>
<name>A0AAD4I1Q8_9PEZI</name>
<feature type="compositionally biased region" description="Basic and acidic residues" evidence="1">
    <location>
        <begin position="350"/>
        <end position="359"/>
    </location>
</feature>
<feature type="region of interest" description="Disordered" evidence="1">
    <location>
        <begin position="336"/>
        <end position="428"/>
    </location>
</feature>
<evidence type="ECO:0008006" key="5">
    <source>
        <dbReference type="Google" id="ProtNLM"/>
    </source>
</evidence>
<evidence type="ECO:0000313" key="3">
    <source>
        <dbReference type="EMBL" id="KAG7292367.1"/>
    </source>
</evidence>
<protein>
    <recommendedName>
        <fullName evidence="5">Pre-mRNA splicing factor CLF1</fullName>
    </recommendedName>
</protein>
<dbReference type="EMBL" id="JAHCVI010000001">
    <property type="protein sequence ID" value="KAG7292367.1"/>
    <property type="molecule type" value="Genomic_DNA"/>
</dbReference>